<dbReference type="OrthoDB" id="9816225at2"/>
<dbReference type="KEGG" id="aue:C5O00_06975"/>
<dbReference type="PANTHER" id="PTHR30408:SF13">
    <property type="entry name" value="TYPE I RESTRICTION ENZYME HINDI SPECIFICITY SUBUNIT"/>
    <property type="match status" value="1"/>
</dbReference>
<dbReference type="GO" id="GO:0003677">
    <property type="term" value="F:DNA binding"/>
    <property type="evidence" value="ECO:0007669"/>
    <property type="project" value="UniProtKB-KW"/>
</dbReference>
<keyword evidence="5" id="KW-0378">Hydrolase</keyword>
<dbReference type="REBASE" id="234501">
    <property type="entry name" value="S.AspRR438ORF6965P"/>
</dbReference>
<keyword evidence="3" id="KW-0238">DNA-binding</keyword>
<dbReference type="GO" id="GO:0004519">
    <property type="term" value="F:endonuclease activity"/>
    <property type="evidence" value="ECO:0007669"/>
    <property type="project" value="UniProtKB-KW"/>
</dbReference>
<dbReference type="RefSeq" id="WP_105216136.1">
    <property type="nucleotide sequence ID" value="NZ_CP027062.1"/>
</dbReference>
<sequence length="409" mass="45949">MPQNWKTYKLGDVAVLNKKNINPKNFNDEIYIGLEHIGKGSFLIESTGSASDVTSNKAIFASGDILYGKIRPYFKKVYRPKFSGICSTDILVIGPRNESNVTQDYLYQLIRTQEFTDRATETSTGTKMPRADWNSLTKLNYSFPPLSEQKAIVSILSALDDKIELNLQQNKTLEEMAMALYKHWFVDFGPFQDGEFVDSELGMIPKGWEVKSIGELIETLGGGTPKTKVIEYWQNGDIDWYSPTDLTSANSLYSLGTAKKITKLGLQKSSAKLFPKNSLLMSSRATIGAITINRKEACTNQGFITMLPNDKLSLYQLHGWTVFNMDVIISKANGSTFKEISKTNFRNLPIALGIKIQDYLTEVSNYYSLIESNILENQTLTQLRDTLLPKLISGEVRLKEFEKTAEAAL</sequence>
<keyword evidence="5" id="KW-0255">Endonuclease</keyword>
<dbReference type="PANTHER" id="PTHR30408">
    <property type="entry name" value="TYPE-1 RESTRICTION ENZYME ECOKI SPECIFICITY PROTEIN"/>
    <property type="match status" value="1"/>
</dbReference>
<dbReference type="InterPro" id="IPR044946">
    <property type="entry name" value="Restrct_endonuc_typeI_TRD_sf"/>
</dbReference>
<evidence type="ECO:0000256" key="1">
    <source>
        <dbReference type="ARBA" id="ARBA00010923"/>
    </source>
</evidence>
<evidence type="ECO:0000259" key="4">
    <source>
        <dbReference type="Pfam" id="PF01420"/>
    </source>
</evidence>
<dbReference type="Proteomes" id="UP000238442">
    <property type="component" value="Chromosome"/>
</dbReference>
<keyword evidence="6" id="KW-1185">Reference proteome</keyword>
<dbReference type="CDD" id="cd17273">
    <property type="entry name" value="RMtype1_S_EcoJA69PI-TRD1-CR1_like"/>
    <property type="match status" value="1"/>
</dbReference>
<organism evidence="5 6">
    <name type="scientific">Pukyongia salina</name>
    <dbReference type="NCBI Taxonomy" id="2094025"/>
    <lineage>
        <taxon>Bacteria</taxon>
        <taxon>Pseudomonadati</taxon>
        <taxon>Bacteroidota</taxon>
        <taxon>Flavobacteriia</taxon>
        <taxon>Flavobacteriales</taxon>
        <taxon>Flavobacteriaceae</taxon>
        <taxon>Pukyongia</taxon>
    </lineage>
</organism>
<keyword evidence="5" id="KW-0540">Nuclease</keyword>
<dbReference type="AlphaFoldDB" id="A0A2S0HW65"/>
<dbReference type="Gene3D" id="3.90.220.20">
    <property type="entry name" value="DNA methylase specificity domains"/>
    <property type="match status" value="2"/>
</dbReference>
<gene>
    <name evidence="5" type="ORF">C5O00_06975</name>
</gene>
<dbReference type="InterPro" id="IPR000055">
    <property type="entry name" value="Restrct_endonuc_typeI_TRD"/>
</dbReference>
<keyword evidence="2" id="KW-0680">Restriction system</keyword>
<proteinExistence type="inferred from homology"/>
<name>A0A2S0HW65_9FLAO</name>
<feature type="domain" description="Type I restriction modification DNA specificity" evidence="4">
    <location>
        <begin position="205"/>
        <end position="352"/>
    </location>
</feature>
<dbReference type="Pfam" id="PF01420">
    <property type="entry name" value="Methylase_S"/>
    <property type="match status" value="2"/>
</dbReference>
<dbReference type="GO" id="GO:0009307">
    <property type="term" value="P:DNA restriction-modification system"/>
    <property type="evidence" value="ECO:0007669"/>
    <property type="project" value="UniProtKB-KW"/>
</dbReference>
<feature type="domain" description="Type I restriction modification DNA specificity" evidence="4">
    <location>
        <begin position="2"/>
        <end position="175"/>
    </location>
</feature>
<protein>
    <submittedName>
        <fullName evidence="5">Restriction endonuclease subunit S</fullName>
    </submittedName>
</protein>
<evidence type="ECO:0000313" key="6">
    <source>
        <dbReference type="Proteomes" id="UP000238442"/>
    </source>
</evidence>
<dbReference type="SUPFAM" id="SSF116734">
    <property type="entry name" value="DNA methylase specificity domain"/>
    <property type="match status" value="2"/>
</dbReference>
<accession>A0A2S0HW65</accession>
<dbReference type="Gene3D" id="1.10.287.1120">
    <property type="entry name" value="Bipartite methylase S protein"/>
    <property type="match status" value="1"/>
</dbReference>
<comment type="similarity">
    <text evidence="1">Belongs to the type-I restriction system S methylase family.</text>
</comment>
<reference evidence="5 6" key="1">
    <citation type="submission" date="2018-02" db="EMBL/GenBank/DDBJ databases">
        <title>Genomic analysis of the strain RR4-38 isolated from a seawater recirculating aquaculture system.</title>
        <authorList>
            <person name="Kim Y.-S."/>
            <person name="Jang Y.H."/>
            <person name="Kim K.-H."/>
        </authorList>
    </citation>
    <scope>NUCLEOTIDE SEQUENCE [LARGE SCALE GENOMIC DNA]</scope>
    <source>
        <strain evidence="5 6">RR4-38</strain>
    </source>
</reference>
<evidence type="ECO:0000256" key="2">
    <source>
        <dbReference type="ARBA" id="ARBA00022747"/>
    </source>
</evidence>
<dbReference type="InterPro" id="IPR052021">
    <property type="entry name" value="Type-I_RS_S_subunit"/>
</dbReference>
<evidence type="ECO:0000256" key="3">
    <source>
        <dbReference type="ARBA" id="ARBA00023125"/>
    </source>
</evidence>
<dbReference type="EMBL" id="CP027062">
    <property type="protein sequence ID" value="AVI50931.1"/>
    <property type="molecule type" value="Genomic_DNA"/>
</dbReference>
<evidence type="ECO:0000313" key="5">
    <source>
        <dbReference type="EMBL" id="AVI50931.1"/>
    </source>
</evidence>